<evidence type="ECO:0000256" key="4">
    <source>
        <dbReference type="ARBA" id="ARBA00023136"/>
    </source>
</evidence>
<dbReference type="GO" id="GO:0016020">
    <property type="term" value="C:membrane"/>
    <property type="evidence" value="ECO:0007669"/>
    <property type="project" value="UniProtKB-SubCell"/>
</dbReference>
<evidence type="ECO:0000256" key="1">
    <source>
        <dbReference type="ARBA" id="ARBA00004141"/>
    </source>
</evidence>
<dbReference type="AlphaFoldDB" id="A0A5Q5CC06"/>
<accession>A0A5Q5CC06</accession>
<organism evidence="7">
    <name type="scientific">Mycobacterium sp. (strain JLS)</name>
    <dbReference type="NCBI Taxonomy" id="164757"/>
    <lineage>
        <taxon>Bacteria</taxon>
        <taxon>Bacillati</taxon>
        <taxon>Actinomycetota</taxon>
        <taxon>Actinomycetes</taxon>
        <taxon>Mycobacteriales</taxon>
        <taxon>Mycobacteriaceae</taxon>
        <taxon>Mycobacterium</taxon>
    </lineage>
</organism>
<keyword evidence="2 5" id="KW-0812">Transmembrane</keyword>
<dbReference type="KEGG" id="mjl:Mjls_0806"/>
<dbReference type="Pfam" id="PF06271">
    <property type="entry name" value="RDD"/>
    <property type="match status" value="1"/>
</dbReference>
<feature type="transmembrane region" description="Helical" evidence="5">
    <location>
        <begin position="88"/>
        <end position="113"/>
    </location>
</feature>
<evidence type="ECO:0000256" key="2">
    <source>
        <dbReference type="ARBA" id="ARBA00022692"/>
    </source>
</evidence>
<name>A0A5Q5CC06_MYCSJ</name>
<evidence type="ECO:0000256" key="5">
    <source>
        <dbReference type="SAM" id="Phobius"/>
    </source>
</evidence>
<sequence length="224" mass="22911">MAGQPGGAALSCPQCGSGLPPHARFCGTCGQTLSGRILVPRPRARAAPVDEPATPPDTVTPAGGGVRCAASLLDLAVMISPAMPLSTAGAVLGVAEVVYVVVPVAFVAVWIWLQIWQGLTGNTFGKAMLGLRLVRAADHRPPGVGATVLRGLAFVATLGLAGLPVLLSPQPAAAWHDRLSGLGVLDVTTGANPLGQPRQRTLRRTPNRGLNRVVSPVPVSGRRG</sequence>
<protein>
    <submittedName>
        <fullName evidence="7">RDD domain containing protein</fullName>
    </submittedName>
</protein>
<dbReference type="InterPro" id="IPR010432">
    <property type="entry name" value="RDD"/>
</dbReference>
<evidence type="ECO:0000256" key="3">
    <source>
        <dbReference type="ARBA" id="ARBA00022989"/>
    </source>
</evidence>
<evidence type="ECO:0000313" key="7">
    <source>
        <dbReference type="EMBL" id="ABN96616.1"/>
    </source>
</evidence>
<comment type="subcellular location">
    <subcellularLocation>
        <location evidence="1">Membrane</location>
        <topology evidence="1">Multi-pass membrane protein</topology>
    </subcellularLocation>
</comment>
<gene>
    <name evidence="7" type="ordered locus">Mjls_0806</name>
</gene>
<keyword evidence="4 5" id="KW-0472">Membrane</keyword>
<feature type="domain" description="RDD" evidence="6">
    <location>
        <begin position="62"/>
        <end position="180"/>
    </location>
</feature>
<evidence type="ECO:0000259" key="6">
    <source>
        <dbReference type="Pfam" id="PF06271"/>
    </source>
</evidence>
<keyword evidence="3 5" id="KW-1133">Transmembrane helix</keyword>
<feature type="transmembrane region" description="Helical" evidence="5">
    <location>
        <begin position="148"/>
        <end position="168"/>
    </location>
</feature>
<proteinExistence type="predicted"/>
<dbReference type="EMBL" id="CP000580">
    <property type="protein sequence ID" value="ABN96616.1"/>
    <property type="molecule type" value="Genomic_DNA"/>
</dbReference>
<reference evidence="7" key="1">
    <citation type="submission" date="2007-02" db="EMBL/GenBank/DDBJ databases">
        <title>Complete sequence of Mycobacterium sp. JLS.</title>
        <authorList>
            <consortium name="US DOE Joint Genome Institute"/>
            <person name="Copeland A."/>
            <person name="Lucas S."/>
            <person name="Lapidus A."/>
            <person name="Barry K."/>
            <person name="Detter J.C."/>
            <person name="Glavina del Rio T."/>
            <person name="Hammon N."/>
            <person name="Israni S."/>
            <person name="Dalin E."/>
            <person name="Tice H."/>
            <person name="Pitluck S."/>
            <person name="Chain P."/>
            <person name="Malfatti S."/>
            <person name="Shin M."/>
            <person name="Vergez L."/>
            <person name="Schmutz J."/>
            <person name="Larimer F."/>
            <person name="Land M."/>
            <person name="Hauser L."/>
            <person name="Kyrpides N."/>
            <person name="Mikhailova N."/>
            <person name="Miller C.D."/>
            <person name="Anderson A.J."/>
            <person name="Sims R.C."/>
            <person name="Richardson P."/>
        </authorList>
    </citation>
    <scope>NUCLEOTIDE SEQUENCE [LARGE SCALE GENOMIC DNA]</scope>
    <source>
        <strain evidence="7">JLS</strain>
    </source>
</reference>